<organism evidence="6">
    <name type="scientific">Caldilineaceae bacterium SB0664_bin_27</name>
    <dbReference type="NCBI Taxonomy" id="2605260"/>
    <lineage>
        <taxon>Bacteria</taxon>
        <taxon>Bacillati</taxon>
        <taxon>Chloroflexota</taxon>
        <taxon>Caldilineae</taxon>
        <taxon>Caldilineales</taxon>
        <taxon>Caldilineaceae</taxon>
    </lineage>
</organism>
<dbReference type="PANTHER" id="PTHR42847">
    <property type="entry name" value="ALKANESULFONATE MONOOXYGENASE"/>
    <property type="match status" value="1"/>
</dbReference>
<accession>A0A6B0YPB5</accession>
<dbReference type="SUPFAM" id="SSF51679">
    <property type="entry name" value="Bacterial luciferase-like"/>
    <property type="match status" value="1"/>
</dbReference>
<evidence type="ECO:0000313" key="6">
    <source>
        <dbReference type="EMBL" id="MXY92896.1"/>
    </source>
</evidence>
<feature type="domain" description="Luciferase-like" evidence="5">
    <location>
        <begin position="28"/>
        <end position="235"/>
    </location>
</feature>
<evidence type="ECO:0000256" key="2">
    <source>
        <dbReference type="ARBA" id="ARBA00022643"/>
    </source>
</evidence>
<protein>
    <submittedName>
        <fullName evidence="6">LLM class flavin-dependent oxidoreductase</fullName>
    </submittedName>
</protein>
<evidence type="ECO:0000256" key="3">
    <source>
        <dbReference type="ARBA" id="ARBA00023002"/>
    </source>
</evidence>
<proteinExistence type="predicted"/>
<keyword evidence="2" id="KW-0288">FMN</keyword>
<name>A0A6B0YPB5_9CHLR</name>
<dbReference type="EMBL" id="VXRG01000049">
    <property type="protein sequence ID" value="MXY92896.1"/>
    <property type="molecule type" value="Genomic_DNA"/>
</dbReference>
<sequence>MGVPVGINTWSRHVTELFPYLDQIIHPFDSLWFPDHVQYNGHNVSEGWTMAVWALARYPDKLVGHDVLCNSFRNPAHLAKMAATAQAFSGGRVVIGIGAGWNEEEYKGYGWPFPRARARIEQLAEGIQIMRAMWTDTPVNFAGKHYQLENGYCEPKPEIVPPVMVGGGGERYLLRVVAEHADWWNWVCSDVEAYAHKQSVLKEHCRTVGREYDEILQVMHVSVLIAENELELQRLREDPDVRPSGEGTIEGTPAQVTDALLRIVEQGAERITVNIADSPRVEGSYLFAATVLPHLSG</sequence>
<dbReference type="InterPro" id="IPR050172">
    <property type="entry name" value="SsuD_RutA_monooxygenase"/>
</dbReference>
<keyword evidence="3" id="KW-0560">Oxidoreductase</keyword>
<keyword evidence="1" id="KW-0285">Flavoprotein</keyword>
<reference evidence="6" key="1">
    <citation type="submission" date="2019-09" db="EMBL/GenBank/DDBJ databases">
        <title>Characterisation of the sponge microbiome using genome-centric metagenomics.</title>
        <authorList>
            <person name="Engelberts J.P."/>
            <person name="Robbins S.J."/>
            <person name="De Goeij J.M."/>
            <person name="Aranda M."/>
            <person name="Bell S.C."/>
            <person name="Webster N.S."/>
        </authorList>
    </citation>
    <scope>NUCLEOTIDE SEQUENCE</scope>
    <source>
        <strain evidence="6">SB0664_bin_27</strain>
    </source>
</reference>
<evidence type="ECO:0000256" key="1">
    <source>
        <dbReference type="ARBA" id="ARBA00022630"/>
    </source>
</evidence>
<dbReference type="GO" id="GO:0046306">
    <property type="term" value="P:alkanesulfonate catabolic process"/>
    <property type="evidence" value="ECO:0007669"/>
    <property type="project" value="TreeGrafter"/>
</dbReference>
<dbReference type="AlphaFoldDB" id="A0A6B0YPB5"/>
<evidence type="ECO:0000259" key="5">
    <source>
        <dbReference type="Pfam" id="PF00296"/>
    </source>
</evidence>
<dbReference type="Gene3D" id="3.20.20.30">
    <property type="entry name" value="Luciferase-like domain"/>
    <property type="match status" value="1"/>
</dbReference>
<dbReference type="Pfam" id="PF00296">
    <property type="entry name" value="Bac_luciferase"/>
    <property type="match status" value="1"/>
</dbReference>
<gene>
    <name evidence="6" type="ORF">F4Y42_05540</name>
</gene>
<dbReference type="PANTHER" id="PTHR42847:SF4">
    <property type="entry name" value="ALKANESULFONATE MONOOXYGENASE-RELATED"/>
    <property type="match status" value="1"/>
</dbReference>
<dbReference type="InterPro" id="IPR036661">
    <property type="entry name" value="Luciferase-like_sf"/>
</dbReference>
<dbReference type="GO" id="GO:0008726">
    <property type="term" value="F:alkanesulfonate monooxygenase activity"/>
    <property type="evidence" value="ECO:0007669"/>
    <property type="project" value="TreeGrafter"/>
</dbReference>
<comment type="caution">
    <text evidence="6">The sequence shown here is derived from an EMBL/GenBank/DDBJ whole genome shotgun (WGS) entry which is preliminary data.</text>
</comment>
<keyword evidence="4" id="KW-0503">Monooxygenase</keyword>
<dbReference type="InterPro" id="IPR011251">
    <property type="entry name" value="Luciferase-like_dom"/>
</dbReference>
<evidence type="ECO:0000256" key="4">
    <source>
        <dbReference type="ARBA" id="ARBA00023033"/>
    </source>
</evidence>